<evidence type="ECO:0000313" key="2">
    <source>
        <dbReference type="EMBL" id="MBE9663312.1"/>
    </source>
</evidence>
<dbReference type="Proteomes" id="UP000622475">
    <property type="component" value="Unassembled WGS sequence"/>
</dbReference>
<proteinExistence type="predicted"/>
<keyword evidence="1" id="KW-0472">Membrane</keyword>
<feature type="transmembrane region" description="Helical" evidence="1">
    <location>
        <begin position="61"/>
        <end position="80"/>
    </location>
</feature>
<reference evidence="2" key="1">
    <citation type="submission" date="2020-10" db="EMBL/GenBank/DDBJ databases">
        <title>Mucilaginibacter mali sp. nov., isolated from rhizosphere soil of apple orchard.</title>
        <authorList>
            <person name="Lee J.-S."/>
            <person name="Kim H.S."/>
            <person name="Kim J.-S."/>
        </authorList>
    </citation>
    <scope>NUCLEOTIDE SEQUENCE</scope>
    <source>
        <strain evidence="2">KCTC 22746</strain>
    </source>
</reference>
<dbReference type="AlphaFoldDB" id="A0A929KY47"/>
<evidence type="ECO:0000256" key="1">
    <source>
        <dbReference type="SAM" id="Phobius"/>
    </source>
</evidence>
<keyword evidence="3" id="KW-1185">Reference proteome</keyword>
<feature type="transmembrane region" description="Helical" evidence="1">
    <location>
        <begin position="34"/>
        <end position="55"/>
    </location>
</feature>
<evidence type="ECO:0000313" key="3">
    <source>
        <dbReference type="Proteomes" id="UP000622475"/>
    </source>
</evidence>
<feature type="transmembrane region" description="Helical" evidence="1">
    <location>
        <begin position="125"/>
        <end position="148"/>
    </location>
</feature>
<feature type="transmembrane region" description="Helical" evidence="1">
    <location>
        <begin position="87"/>
        <end position="105"/>
    </location>
</feature>
<sequence length="195" mass="22551">MALPIELIIDDYRKKGTRKLKNGKRESKSLRVTFWDAFIVIVPVTLLLIGIFTNNIEEQHLSFNILSIGLSMLICTQYFNRITITKINIALSCICALLAISAYLLEFGFAHVRLLYGNREVRHLYVPMIVYVYIWTAMLIIKLITGVYPIFTSHRYRHEIYAIYNRKATLWDSLWTILNVAPIPLVLMIATDALI</sequence>
<name>A0A929KY47_9SPHI</name>
<dbReference type="RefSeq" id="WP_194112549.1">
    <property type="nucleotide sequence ID" value="NZ_JADFFL010000006.1"/>
</dbReference>
<feature type="transmembrane region" description="Helical" evidence="1">
    <location>
        <begin position="169"/>
        <end position="190"/>
    </location>
</feature>
<organism evidence="2 3">
    <name type="scientific">Mucilaginibacter myungsuensis</name>
    <dbReference type="NCBI Taxonomy" id="649104"/>
    <lineage>
        <taxon>Bacteria</taxon>
        <taxon>Pseudomonadati</taxon>
        <taxon>Bacteroidota</taxon>
        <taxon>Sphingobacteriia</taxon>
        <taxon>Sphingobacteriales</taxon>
        <taxon>Sphingobacteriaceae</taxon>
        <taxon>Mucilaginibacter</taxon>
    </lineage>
</organism>
<protein>
    <submittedName>
        <fullName evidence="2">Uncharacterized protein</fullName>
    </submittedName>
</protein>
<keyword evidence="1" id="KW-1133">Transmembrane helix</keyword>
<gene>
    <name evidence="2" type="ORF">IRJ16_15595</name>
</gene>
<keyword evidence="1" id="KW-0812">Transmembrane</keyword>
<comment type="caution">
    <text evidence="2">The sequence shown here is derived from an EMBL/GenBank/DDBJ whole genome shotgun (WGS) entry which is preliminary data.</text>
</comment>
<dbReference type="EMBL" id="JADFFL010000006">
    <property type="protein sequence ID" value="MBE9663312.1"/>
    <property type="molecule type" value="Genomic_DNA"/>
</dbReference>
<accession>A0A929KY47</accession>